<feature type="compositionally biased region" description="Low complexity" evidence="1">
    <location>
        <begin position="40"/>
        <end position="52"/>
    </location>
</feature>
<dbReference type="Proteomes" id="UP000198531">
    <property type="component" value="Unassembled WGS sequence"/>
</dbReference>
<organism evidence="2 3">
    <name type="scientific">Halogeometricum rufum</name>
    <dbReference type="NCBI Taxonomy" id="553469"/>
    <lineage>
        <taxon>Archaea</taxon>
        <taxon>Methanobacteriati</taxon>
        <taxon>Methanobacteriota</taxon>
        <taxon>Stenosarchaea group</taxon>
        <taxon>Halobacteria</taxon>
        <taxon>Halobacteriales</taxon>
        <taxon>Haloferacaceae</taxon>
        <taxon>Halogeometricum</taxon>
    </lineage>
</organism>
<evidence type="ECO:0000313" key="2">
    <source>
        <dbReference type="EMBL" id="SFR74359.1"/>
    </source>
</evidence>
<evidence type="ECO:0008006" key="4">
    <source>
        <dbReference type="Google" id="ProtNLM"/>
    </source>
</evidence>
<protein>
    <recommendedName>
        <fullName evidence="4">Lipoprotein</fullName>
    </recommendedName>
</protein>
<feature type="region of interest" description="Disordered" evidence="1">
    <location>
        <begin position="29"/>
        <end position="73"/>
    </location>
</feature>
<dbReference type="EMBL" id="FOYT01000006">
    <property type="protein sequence ID" value="SFR74359.1"/>
    <property type="molecule type" value="Genomic_DNA"/>
</dbReference>
<keyword evidence="3" id="KW-1185">Reference proteome</keyword>
<dbReference type="PROSITE" id="PS51257">
    <property type="entry name" value="PROKAR_LIPOPROTEIN"/>
    <property type="match status" value="1"/>
</dbReference>
<proteinExistence type="predicted"/>
<dbReference type="AlphaFoldDB" id="A0A1I6J5V6"/>
<evidence type="ECO:0000256" key="1">
    <source>
        <dbReference type="SAM" id="MobiDB-lite"/>
    </source>
</evidence>
<gene>
    <name evidence="2" type="ORF">SAMN04487947_4086</name>
</gene>
<dbReference type="RefSeq" id="WP_089811147.1">
    <property type="nucleotide sequence ID" value="NZ_FOYT01000006.1"/>
</dbReference>
<dbReference type="OrthoDB" id="346436at2157"/>
<name>A0A1I6J5V6_9EURY</name>
<accession>A0A1I6J5V6</accession>
<sequence>MRTSVLLCVVAVVLLAGCVGSVADAPAGETTAASRTAVQTTPSATAEPTATPYPNRTASFPAGPKSEPERPGKLTAETAAAFAKTYEYRYSYNDLSGPGRTVGMSEHSCHVESAEAAGSGYVVVVQCSAYVNEAAGGSDSTATQHYDYPPWTARYYVDENSLLREEVEAGG</sequence>
<reference evidence="3" key="1">
    <citation type="submission" date="2016-10" db="EMBL/GenBank/DDBJ databases">
        <authorList>
            <person name="Varghese N."/>
            <person name="Submissions S."/>
        </authorList>
    </citation>
    <scope>NUCLEOTIDE SEQUENCE [LARGE SCALE GENOMIC DNA]</scope>
    <source>
        <strain evidence="3">CGMCC 1.7736</strain>
    </source>
</reference>
<evidence type="ECO:0000313" key="3">
    <source>
        <dbReference type="Proteomes" id="UP000198531"/>
    </source>
</evidence>